<evidence type="ECO:0000313" key="1">
    <source>
        <dbReference type="EMBL" id="KIH60601.1"/>
    </source>
</evidence>
<dbReference type="OrthoDB" id="5835829at2759"/>
<sequence length="133" mass="15262">MFPFFYGSTSCDIVLKEHRNFFIQMVNEHFDLILTDTLFAVCAYGFTTLNKAHHVLMSSTNIESATGAMRAHGINFVLKPRQFMPVQDAEFKPELFHYRVTGTFEWIANFIISGLIINQRMKYALAPVAASFR</sequence>
<dbReference type="Proteomes" id="UP000054047">
    <property type="component" value="Unassembled WGS sequence"/>
</dbReference>
<dbReference type="EMBL" id="KN730815">
    <property type="protein sequence ID" value="KIH60601.1"/>
    <property type="molecule type" value="Genomic_DNA"/>
</dbReference>
<reference evidence="1 2" key="1">
    <citation type="submission" date="2013-12" db="EMBL/GenBank/DDBJ databases">
        <title>Draft genome of the parsitic nematode Ancylostoma duodenale.</title>
        <authorList>
            <person name="Mitreva M."/>
        </authorList>
    </citation>
    <scope>NUCLEOTIDE SEQUENCE [LARGE SCALE GENOMIC DNA]</scope>
    <source>
        <strain evidence="1 2">Zhejiang</strain>
    </source>
</reference>
<keyword evidence="2" id="KW-1185">Reference proteome</keyword>
<gene>
    <name evidence="1" type="ORF">ANCDUO_09139</name>
</gene>
<evidence type="ECO:0000313" key="2">
    <source>
        <dbReference type="Proteomes" id="UP000054047"/>
    </source>
</evidence>
<protein>
    <submittedName>
        <fullName evidence="1">Uncharacterized protein</fullName>
    </submittedName>
</protein>
<organism evidence="1 2">
    <name type="scientific">Ancylostoma duodenale</name>
    <dbReference type="NCBI Taxonomy" id="51022"/>
    <lineage>
        <taxon>Eukaryota</taxon>
        <taxon>Metazoa</taxon>
        <taxon>Ecdysozoa</taxon>
        <taxon>Nematoda</taxon>
        <taxon>Chromadorea</taxon>
        <taxon>Rhabditida</taxon>
        <taxon>Rhabditina</taxon>
        <taxon>Rhabditomorpha</taxon>
        <taxon>Strongyloidea</taxon>
        <taxon>Ancylostomatidae</taxon>
        <taxon>Ancylostomatinae</taxon>
        <taxon>Ancylostoma</taxon>
    </lineage>
</organism>
<dbReference type="AlphaFoldDB" id="A0A0C2GTV9"/>
<name>A0A0C2GTV9_9BILA</name>
<proteinExistence type="predicted"/>
<accession>A0A0C2GTV9</accession>